<comment type="similarity">
    <text evidence="7">Belongs to the LPG synthase family.</text>
</comment>
<keyword evidence="7" id="KW-0443">Lipid metabolism</keyword>
<feature type="transmembrane region" description="Helical" evidence="7">
    <location>
        <begin position="370"/>
        <end position="390"/>
    </location>
</feature>
<dbReference type="InterPro" id="IPR051211">
    <property type="entry name" value="PG_lysyltransferase"/>
</dbReference>
<dbReference type="NCBIfam" id="NF033480">
    <property type="entry name" value="bifunc_MprF"/>
    <property type="match status" value="1"/>
</dbReference>
<evidence type="ECO:0000256" key="7">
    <source>
        <dbReference type="RuleBase" id="RU363042"/>
    </source>
</evidence>
<feature type="transmembrane region" description="Helical" evidence="7">
    <location>
        <begin position="493"/>
        <end position="515"/>
    </location>
</feature>
<evidence type="ECO:0000259" key="8">
    <source>
        <dbReference type="Pfam" id="PF09924"/>
    </source>
</evidence>
<feature type="transmembrane region" description="Helical" evidence="7">
    <location>
        <begin position="59"/>
        <end position="84"/>
    </location>
</feature>
<dbReference type="GO" id="GO:0005886">
    <property type="term" value="C:plasma membrane"/>
    <property type="evidence" value="ECO:0007669"/>
    <property type="project" value="UniProtKB-SubCell"/>
</dbReference>
<feature type="transmembrane region" description="Helical" evidence="7">
    <location>
        <begin position="142"/>
        <end position="164"/>
    </location>
</feature>
<dbReference type="GO" id="GO:0055091">
    <property type="term" value="P:phospholipid homeostasis"/>
    <property type="evidence" value="ECO:0007669"/>
    <property type="project" value="TreeGrafter"/>
</dbReference>
<feature type="transmembrane region" description="Helical" evidence="7">
    <location>
        <begin position="397"/>
        <end position="413"/>
    </location>
</feature>
<keyword evidence="4 7" id="KW-0812">Transmembrane</keyword>
<keyword evidence="3 7" id="KW-0808">Transferase</keyword>
<dbReference type="PANTHER" id="PTHR34697">
    <property type="entry name" value="PHOSPHATIDYLGLYCEROL LYSYLTRANSFERASE"/>
    <property type="match status" value="1"/>
</dbReference>
<dbReference type="Pfam" id="PF03706">
    <property type="entry name" value="LPG_synthase_TM"/>
    <property type="match status" value="1"/>
</dbReference>
<keyword evidence="6 7" id="KW-0472">Membrane</keyword>
<evidence type="ECO:0000256" key="2">
    <source>
        <dbReference type="ARBA" id="ARBA00022475"/>
    </source>
</evidence>
<feature type="transmembrane region" description="Helical" evidence="7">
    <location>
        <begin position="238"/>
        <end position="257"/>
    </location>
</feature>
<comment type="function">
    <text evidence="7">Catalyzes the transfer of a lysyl group from L-lysyl-tRNA(Lys) to membrane-bound phosphatidylglycerol (PG), which produces lysylphosphatidylglycerol (LPG), a major component of the bacterial membrane with a positive net charge. LPG synthesis contributes to bacterial virulence as it is involved in the resistance mechanism against cationic antimicrobial peptides (CAMP) produces by the host's immune system (defensins, cathelicidins) and by the competing microorganisms.</text>
</comment>
<keyword evidence="7" id="KW-0046">Antibiotic resistance</keyword>
<comment type="subcellular location">
    <subcellularLocation>
        <location evidence="1 7">Cell membrane</location>
        <topology evidence="1 7">Multi-pass membrane protein</topology>
    </subcellularLocation>
</comment>
<dbReference type="GO" id="GO:0006629">
    <property type="term" value="P:lipid metabolic process"/>
    <property type="evidence" value="ECO:0007669"/>
    <property type="project" value="UniProtKB-KW"/>
</dbReference>
<dbReference type="EC" id="2.3.2.3" evidence="7"/>
<name>A0A940P2M1_9ENTE</name>
<keyword evidence="5 7" id="KW-1133">Transmembrane helix</keyword>
<dbReference type="GO" id="GO:0046677">
    <property type="term" value="P:response to antibiotic"/>
    <property type="evidence" value="ECO:0007669"/>
    <property type="project" value="UniProtKB-KW"/>
</dbReference>
<feature type="transmembrane region" description="Helical" evidence="7">
    <location>
        <begin position="456"/>
        <end position="473"/>
    </location>
</feature>
<sequence length="859" mass="98189">MKETVRTIGSWIRKHSSWLKVIFLFSVLLFVVNQMTSILQGMTWEDLKAVLSSQRKQTLLLMTAIGLTAVLPMLVYDWVTVSILEENGKPRLSRKTLFTSAWTTNTLNNLAGFGGVIGATLRARFYGQEAETKKVVTTVSKVAIFMLSGLSLLCAVTFVDIFFIRRGNPYGSYWVWLLGGSLYAPGLFLFTRLRRQRLFADFPLKRVLTLFLGSFGQWCGALGTFLLIGQLLEVPVDVWQVYPLFVAATFIGMISMVPGGMGTFDVLMIVGLGQVGLPKEIAVAWLLYYRIFYYVVPFLTGLFSFIHQTSTKINQFFDDLPKVFTQKTAHFILVCMVYFAGITMALLSTIPNLSNLSQLVSRLLPYSFNFLDQTLNMMVGFLLIGLARGVANRVKKAYLPTIIVLAFCIVNTVARTVSWSLIVFYLFLIVCIYWSRKEFYRKQLVFSWESLTFDGLLYGALFLLYSVVGFYSTDRLEHGEVPANFLLFPSEAVWIQGLAGLVLAAITIFLLYHYLASSDRAGLYFDKKRINQLLERYGGTTYSHLVFLKDKRHYYYREDNLDKVMFTFELQGSKLFVLGNPVGEPDCLKKATTAFIRYGDRLGYQLVFYGVTDDYTLLLHDLGFDFMKLGEEGQLRLRTAEERQTISANRTETKRLESLGYHFQWYEPPLSNELFVELEKISDNWVKAHGERYFSNGRFKREYLNQAPVGVVYSEQREAVGFISLKPIQGYQEMGYDLLRFKKSAPADLGAFMVTHAIDSCQAKGGKLFDLGLAPLANVGNAETSFMKERIVNVFYTYSSSVVSFQDVRSFKAEFATDWKPRYLSYQKSNEFFLMMQLYLLIDRGKRRRPRPMEGVMIE</sequence>
<dbReference type="Proteomes" id="UP000674938">
    <property type="component" value="Unassembled WGS sequence"/>
</dbReference>
<feature type="transmembrane region" description="Helical" evidence="7">
    <location>
        <begin position="170"/>
        <end position="190"/>
    </location>
</feature>
<dbReference type="PANTHER" id="PTHR34697:SF2">
    <property type="entry name" value="PHOSPHATIDYLGLYCEROL LYSYLTRANSFERASE"/>
    <property type="match status" value="1"/>
</dbReference>
<accession>A0A940P2M1</accession>
<dbReference type="AlphaFoldDB" id="A0A940P2M1"/>
<evidence type="ECO:0000256" key="3">
    <source>
        <dbReference type="ARBA" id="ARBA00022679"/>
    </source>
</evidence>
<dbReference type="InterPro" id="IPR024320">
    <property type="entry name" value="LPG_synthase_C"/>
</dbReference>
<comment type="catalytic activity">
    <reaction evidence="7">
        <text>L-lysyl-tRNA(Lys) + a 1,2-diacyl-sn-glycero-3-phospho-(1'-sn-glycerol) = a 1,2-diacyl-sn-glycero-3-phospho-1'-(3'-O-L-lysyl)-sn-glycerol + tRNA(Lys)</text>
        <dbReference type="Rhea" id="RHEA:10668"/>
        <dbReference type="Rhea" id="RHEA-COMP:9696"/>
        <dbReference type="Rhea" id="RHEA-COMP:9697"/>
        <dbReference type="ChEBI" id="CHEBI:64716"/>
        <dbReference type="ChEBI" id="CHEBI:75792"/>
        <dbReference type="ChEBI" id="CHEBI:78442"/>
        <dbReference type="ChEBI" id="CHEBI:78529"/>
        <dbReference type="EC" id="2.3.2.3"/>
    </reaction>
</comment>
<feature type="domain" description="Phosphatidylglycerol lysyltransferase C-terminal" evidence="8">
    <location>
        <begin position="532"/>
        <end position="826"/>
    </location>
</feature>
<keyword evidence="2" id="KW-1003">Cell membrane</keyword>
<feature type="transmembrane region" description="Helical" evidence="7">
    <location>
        <begin position="21"/>
        <end position="39"/>
    </location>
</feature>
<dbReference type="InterPro" id="IPR022791">
    <property type="entry name" value="L-PG_synthase/AglD"/>
</dbReference>
<evidence type="ECO:0000256" key="6">
    <source>
        <dbReference type="ARBA" id="ARBA00023136"/>
    </source>
</evidence>
<evidence type="ECO:0000313" key="9">
    <source>
        <dbReference type="EMBL" id="MBP1039905.1"/>
    </source>
</evidence>
<gene>
    <name evidence="7 9" type="primary">mprF</name>
    <name evidence="9" type="ORF">I6N95_02660</name>
</gene>
<feature type="transmembrane region" description="Helical" evidence="7">
    <location>
        <begin position="328"/>
        <end position="350"/>
    </location>
</feature>
<evidence type="ECO:0000256" key="5">
    <source>
        <dbReference type="ARBA" id="ARBA00022989"/>
    </source>
</evidence>
<evidence type="ECO:0000256" key="1">
    <source>
        <dbReference type="ARBA" id="ARBA00004651"/>
    </source>
</evidence>
<feature type="transmembrane region" description="Helical" evidence="7">
    <location>
        <begin position="419"/>
        <end position="435"/>
    </location>
</feature>
<feature type="transmembrane region" description="Helical" evidence="7">
    <location>
        <begin position="291"/>
        <end position="307"/>
    </location>
</feature>
<dbReference type="RefSeq" id="WP_209524785.1">
    <property type="nucleotide sequence ID" value="NZ_JAEEGA010000001.1"/>
</dbReference>
<comment type="caution">
    <text evidence="9">The sequence shown here is derived from an EMBL/GenBank/DDBJ whole genome shotgun (WGS) entry which is preliminary data.</text>
</comment>
<evidence type="ECO:0000313" key="10">
    <source>
        <dbReference type="Proteomes" id="UP000674938"/>
    </source>
</evidence>
<keyword evidence="10" id="KW-1185">Reference proteome</keyword>
<dbReference type="Pfam" id="PF09924">
    <property type="entry name" value="LPG_synthase_C"/>
    <property type="match status" value="1"/>
</dbReference>
<evidence type="ECO:0000256" key="4">
    <source>
        <dbReference type="ARBA" id="ARBA00022692"/>
    </source>
</evidence>
<feature type="transmembrane region" description="Helical" evidence="7">
    <location>
        <begin position="210"/>
        <end position="232"/>
    </location>
</feature>
<reference evidence="9" key="1">
    <citation type="submission" date="2020-12" db="EMBL/GenBank/DDBJ databases">
        <title>Vagococcus allomyrinae sp. nov. and Enterococcus lavae sp. nov., isolated from the larvae of Allomyrina dichotoma.</title>
        <authorList>
            <person name="Lee S.D."/>
        </authorList>
    </citation>
    <scope>NUCLEOTIDE SEQUENCE</scope>
    <source>
        <strain evidence="9">BWB3-3</strain>
    </source>
</reference>
<protein>
    <recommendedName>
        <fullName evidence="7">Phosphatidylglycerol lysyltransferase</fullName>
        <ecNumber evidence="7">2.3.2.3</ecNumber>
    </recommendedName>
    <alternativeName>
        <fullName evidence="7">Lysylphosphatidylglycerol synthase</fullName>
    </alternativeName>
</protein>
<organism evidence="9 10">
    <name type="scientific">Vagococcus allomyrinae</name>
    <dbReference type="NCBI Taxonomy" id="2794353"/>
    <lineage>
        <taxon>Bacteria</taxon>
        <taxon>Bacillati</taxon>
        <taxon>Bacillota</taxon>
        <taxon>Bacilli</taxon>
        <taxon>Lactobacillales</taxon>
        <taxon>Enterococcaceae</taxon>
        <taxon>Vagococcus</taxon>
    </lineage>
</organism>
<dbReference type="GO" id="GO:0050071">
    <property type="term" value="F:phosphatidylglycerol lysyltransferase activity"/>
    <property type="evidence" value="ECO:0007669"/>
    <property type="project" value="UniProtKB-EC"/>
</dbReference>
<proteinExistence type="inferred from homology"/>
<dbReference type="EMBL" id="JAEEGA010000001">
    <property type="protein sequence ID" value="MBP1039905.1"/>
    <property type="molecule type" value="Genomic_DNA"/>
</dbReference>